<evidence type="ECO:0000313" key="2">
    <source>
        <dbReference type="Proteomes" id="UP000613030"/>
    </source>
</evidence>
<dbReference type="EMBL" id="JAERRB010000005">
    <property type="protein sequence ID" value="MBL0742693.1"/>
    <property type="molecule type" value="Genomic_DNA"/>
</dbReference>
<sequence length="423" mass="47938">MASGQPAIQYFRPNSQDGLHVFETTKHDTTQFTDMKVRIGGNFTQDFQGLRHSNTATPVVVDGVNTNQLMGLTNGFNRAMANLNVDAQLADGIRMNLTLYLSSRHHEETWVKGGYIQFDKLLFFHSAVIDNIMKNITIKIGDYELDYGDQHYRRTDGGNAIYNPFVENYIMDEFATEIGGEVYYHHPNGLMVMLGITNGELNPTVVKSAKIDSATQKLNTYAPAFHGKLGFDKQLTSAFRFRLTGSFYAVKSTASNTLFFGDRTGSHYVYVMENTQATVGDNAFSGRYNPQFSQQVTTFMINPFLKYHGLEMLATYEMARGRIITERTRRTAKQYAIDLIYRFPRHRENFWIGGRYNSVTATPPRYGSDITIHRVAASAGWFITRNIMLKAEYTQQQYSDFADTDIRAGGKFNGYIIQASIGF</sequence>
<gene>
    <name evidence="1" type="ORF">JI741_15815</name>
</gene>
<keyword evidence="2" id="KW-1185">Reference proteome</keyword>
<reference evidence="1 2" key="1">
    <citation type="submission" date="2021-01" db="EMBL/GenBank/DDBJ databases">
        <title>Chryseolinea sp. Jin1 Genome sequencing and assembly.</title>
        <authorList>
            <person name="Kim I."/>
        </authorList>
    </citation>
    <scope>NUCLEOTIDE SEQUENCE [LARGE SCALE GENOMIC DNA]</scope>
    <source>
        <strain evidence="1 2">Jin1</strain>
    </source>
</reference>
<protein>
    <recommendedName>
        <fullName evidence="3">Porin</fullName>
    </recommendedName>
</protein>
<dbReference type="Proteomes" id="UP000613030">
    <property type="component" value="Unassembled WGS sequence"/>
</dbReference>
<name>A0ABS1KU17_9BACT</name>
<organism evidence="1 2">
    <name type="scientific">Chryseolinea lacunae</name>
    <dbReference type="NCBI Taxonomy" id="2801331"/>
    <lineage>
        <taxon>Bacteria</taxon>
        <taxon>Pseudomonadati</taxon>
        <taxon>Bacteroidota</taxon>
        <taxon>Cytophagia</taxon>
        <taxon>Cytophagales</taxon>
        <taxon>Fulvivirgaceae</taxon>
        <taxon>Chryseolinea</taxon>
    </lineage>
</organism>
<proteinExistence type="predicted"/>
<accession>A0ABS1KU17</accession>
<comment type="caution">
    <text evidence="1">The sequence shown here is derived from an EMBL/GenBank/DDBJ whole genome shotgun (WGS) entry which is preliminary data.</text>
</comment>
<evidence type="ECO:0000313" key="1">
    <source>
        <dbReference type="EMBL" id="MBL0742693.1"/>
    </source>
</evidence>
<evidence type="ECO:0008006" key="3">
    <source>
        <dbReference type="Google" id="ProtNLM"/>
    </source>
</evidence>
<dbReference type="SUPFAM" id="SSF56935">
    <property type="entry name" value="Porins"/>
    <property type="match status" value="1"/>
</dbReference>